<keyword evidence="1" id="KW-1133">Transmembrane helix</keyword>
<keyword evidence="3" id="KW-1185">Reference proteome</keyword>
<dbReference type="AlphaFoldDB" id="A0A7W7NX60"/>
<gene>
    <name evidence="2" type="ORF">HNO88_002410</name>
</gene>
<sequence length="66" mass="7273">MDNSAMWMAAAGGLAVLIAAIAWWRDRARMARSQLDQVGFMPWTGVFFWSTMLALLLLGGAAKAWL</sequence>
<feature type="transmembrane region" description="Helical" evidence="1">
    <location>
        <begin position="6"/>
        <end position="24"/>
    </location>
</feature>
<protein>
    <submittedName>
        <fullName evidence="2">Cell division protein FtsX</fullName>
    </submittedName>
</protein>
<dbReference type="RefSeq" id="WP_184245346.1">
    <property type="nucleotide sequence ID" value="NZ_JACHLR010000009.1"/>
</dbReference>
<keyword evidence="2" id="KW-0132">Cell division</keyword>
<evidence type="ECO:0000256" key="1">
    <source>
        <dbReference type="SAM" id="Phobius"/>
    </source>
</evidence>
<dbReference type="GO" id="GO:0051301">
    <property type="term" value="P:cell division"/>
    <property type="evidence" value="ECO:0007669"/>
    <property type="project" value="UniProtKB-KW"/>
</dbReference>
<comment type="caution">
    <text evidence="2">The sequence shown here is derived from an EMBL/GenBank/DDBJ whole genome shotgun (WGS) entry which is preliminary data.</text>
</comment>
<keyword evidence="1" id="KW-0812">Transmembrane</keyword>
<dbReference type="Proteomes" id="UP000555448">
    <property type="component" value="Unassembled WGS sequence"/>
</dbReference>
<name>A0A7W7NX60_9SPHN</name>
<evidence type="ECO:0000313" key="3">
    <source>
        <dbReference type="Proteomes" id="UP000555448"/>
    </source>
</evidence>
<keyword evidence="2" id="KW-0131">Cell cycle</keyword>
<proteinExistence type="predicted"/>
<accession>A0A7W7NX60</accession>
<organism evidence="2 3">
    <name type="scientific">Novosphingobium chloroacetimidivorans</name>
    <dbReference type="NCBI Taxonomy" id="1428314"/>
    <lineage>
        <taxon>Bacteria</taxon>
        <taxon>Pseudomonadati</taxon>
        <taxon>Pseudomonadota</taxon>
        <taxon>Alphaproteobacteria</taxon>
        <taxon>Sphingomonadales</taxon>
        <taxon>Sphingomonadaceae</taxon>
        <taxon>Novosphingobium</taxon>
    </lineage>
</organism>
<dbReference type="EMBL" id="JACHLR010000009">
    <property type="protein sequence ID" value="MBB4859084.1"/>
    <property type="molecule type" value="Genomic_DNA"/>
</dbReference>
<keyword evidence="1" id="KW-0472">Membrane</keyword>
<feature type="transmembrane region" description="Helical" evidence="1">
    <location>
        <begin position="45"/>
        <end position="65"/>
    </location>
</feature>
<evidence type="ECO:0000313" key="2">
    <source>
        <dbReference type="EMBL" id="MBB4859084.1"/>
    </source>
</evidence>
<reference evidence="2 3" key="1">
    <citation type="submission" date="2020-08" db="EMBL/GenBank/DDBJ databases">
        <title>Functional genomics of gut bacteria from endangered species of beetles.</title>
        <authorList>
            <person name="Carlos-Shanley C."/>
        </authorList>
    </citation>
    <scope>NUCLEOTIDE SEQUENCE [LARGE SCALE GENOMIC DNA]</scope>
    <source>
        <strain evidence="2 3">S00245</strain>
    </source>
</reference>